<name>A0A0F9CX08_9ZZZZ</name>
<comment type="caution">
    <text evidence="1">The sequence shown here is derived from an EMBL/GenBank/DDBJ whole genome shotgun (WGS) entry which is preliminary data.</text>
</comment>
<dbReference type="EMBL" id="LAZR01034183">
    <property type="protein sequence ID" value="KKL46026.1"/>
    <property type="molecule type" value="Genomic_DNA"/>
</dbReference>
<evidence type="ECO:0000313" key="1">
    <source>
        <dbReference type="EMBL" id="KKL46026.1"/>
    </source>
</evidence>
<proteinExistence type="predicted"/>
<dbReference type="AlphaFoldDB" id="A0A0F9CX08"/>
<sequence>MEITHQGLVEALCNNCETIDCTNPIERKKISIVGIIKECRVYSRGAEASFVIKCEGFLQK</sequence>
<gene>
    <name evidence="1" type="ORF">LCGC14_2349730</name>
</gene>
<reference evidence="1" key="1">
    <citation type="journal article" date="2015" name="Nature">
        <title>Complex archaea that bridge the gap between prokaryotes and eukaryotes.</title>
        <authorList>
            <person name="Spang A."/>
            <person name="Saw J.H."/>
            <person name="Jorgensen S.L."/>
            <person name="Zaremba-Niedzwiedzka K."/>
            <person name="Martijn J."/>
            <person name="Lind A.E."/>
            <person name="van Eijk R."/>
            <person name="Schleper C."/>
            <person name="Guy L."/>
            <person name="Ettema T.J."/>
        </authorList>
    </citation>
    <scope>NUCLEOTIDE SEQUENCE</scope>
</reference>
<organism evidence="1">
    <name type="scientific">marine sediment metagenome</name>
    <dbReference type="NCBI Taxonomy" id="412755"/>
    <lineage>
        <taxon>unclassified sequences</taxon>
        <taxon>metagenomes</taxon>
        <taxon>ecological metagenomes</taxon>
    </lineage>
</organism>
<protein>
    <submittedName>
        <fullName evidence="1">Uncharacterized protein</fullName>
    </submittedName>
</protein>
<accession>A0A0F9CX08</accession>